<dbReference type="OrthoDB" id="7226437at2"/>
<accession>G6EXH1</accession>
<dbReference type="RefSeq" id="WP_008853058.1">
    <property type="nucleotide sequence ID" value="NZ_AGFR01000002.1"/>
</dbReference>
<proteinExistence type="predicted"/>
<evidence type="ECO:0000313" key="1">
    <source>
        <dbReference type="EMBL" id="EHD15013.1"/>
    </source>
</evidence>
<dbReference type="eggNOG" id="COG1073">
    <property type="taxonomic scope" value="Bacteria"/>
</dbReference>
<dbReference type="EC" id="3.1.1.3" evidence="1"/>
<dbReference type="Proteomes" id="UP000005939">
    <property type="component" value="Unassembled WGS sequence"/>
</dbReference>
<protein>
    <submittedName>
        <fullName evidence="1">Putative lipase essential for disintegration of autophagic bodies inside the vacuole</fullName>
        <ecNumber evidence="1">3.1.1.3</ecNumber>
    </submittedName>
</protein>
<dbReference type="GO" id="GO:0004806">
    <property type="term" value="F:triacylglycerol lipase activity"/>
    <property type="evidence" value="ECO:0007669"/>
    <property type="project" value="UniProtKB-EC"/>
</dbReference>
<sequence length="369" mass="39144">MSLFVKKLWSHARSAVTNVIDDINKFENVTGINNLLSFTMSIPDNLINHTTRTDLSVLNNNYTITAPTNQDINHTPTASEFLNAANTEYAITGTPDGMKPFLVNGKQLAIQDVASGMAAKVWVTSENQIVIAYQGTTGGDNLLLNPLMTVSQIASDVQVWNQSVSQGQKTALKFAQYAVHQAEAQGYTTNNIFVTGHSLGGIEASYVAQQTGLGGVAFESTGIPSSSTAHNGDNFVSIVTNGDPVGEYASDTAKGNAFVTSMTPGANNEFNHYGTVVTVGDSADSASMLNKISDWNKSSLKNVIDIASIIPDMVKYHLSGTQAADMNITLSPHSLTADMIVTQHGPVVSMGNDSISQLMTHALPVAKVG</sequence>
<reference evidence="1 2" key="1">
    <citation type="submission" date="2011-10" db="EMBL/GenBank/DDBJ databases">
        <title>Genome Sequence of Commensalibacter intestini A911, isolated from Drosophila gut.</title>
        <authorList>
            <person name="Lee W.-J."/>
            <person name="Kim E.-K."/>
        </authorList>
    </citation>
    <scope>NUCLEOTIDE SEQUENCE [LARGE SCALE GENOMIC DNA]</scope>
    <source>
        <strain evidence="1 2">A911</strain>
    </source>
</reference>
<dbReference type="PATRIC" id="fig|1088868.3.peg.67"/>
<dbReference type="EMBL" id="AGFR01000002">
    <property type="protein sequence ID" value="EHD15013.1"/>
    <property type="molecule type" value="Genomic_DNA"/>
</dbReference>
<comment type="caution">
    <text evidence="1">The sequence shown here is derived from an EMBL/GenBank/DDBJ whole genome shotgun (WGS) entry which is preliminary data.</text>
</comment>
<keyword evidence="1" id="KW-0378">Hydrolase</keyword>
<dbReference type="Pfam" id="PF26363">
    <property type="entry name" value="Phospholipase-like"/>
    <property type="match status" value="1"/>
</dbReference>
<dbReference type="InterPro" id="IPR029058">
    <property type="entry name" value="AB_hydrolase_fold"/>
</dbReference>
<name>G6EXH1_9PROT</name>
<organism evidence="1 2">
    <name type="scientific">Commensalibacter intestini A911</name>
    <dbReference type="NCBI Taxonomy" id="1088868"/>
    <lineage>
        <taxon>Bacteria</taxon>
        <taxon>Pseudomonadati</taxon>
        <taxon>Pseudomonadota</taxon>
        <taxon>Alphaproteobacteria</taxon>
        <taxon>Acetobacterales</taxon>
        <taxon>Acetobacteraceae</taxon>
    </lineage>
</organism>
<dbReference type="STRING" id="1088868.CIN_00670"/>
<dbReference type="Gene3D" id="3.40.50.1820">
    <property type="entry name" value="alpha/beta hydrolase"/>
    <property type="match status" value="1"/>
</dbReference>
<dbReference type="SUPFAM" id="SSF53474">
    <property type="entry name" value="alpha/beta-Hydrolases"/>
    <property type="match status" value="1"/>
</dbReference>
<gene>
    <name evidence="1" type="ORF">CIN_00670</name>
</gene>
<dbReference type="AlphaFoldDB" id="G6EXH1"/>
<evidence type="ECO:0000313" key="2">
    <source>
        <dbReference type="Proteomes" id="UP000005939"/>
    </source>
</evidence>